<dbReference type="EMBL" id="CP022983">
    <property type="protein sequence ID" value="ASV66590.1"/>
    <property type="molecule type" value="Genomic_DNA"/>
</dbReference>
<evidence type="ECO:0000313" key="3">
    <source>
        <dbReference type="EMBL" id="ASV66590.1"/>
    </source>
</evidence>
<feature type="domain" description="Elongation factor G-binding protein N-terminal" evidence="1">
    <location>
        <begin position="4"/>
        <end position="86"/>
    </location>
</feature>
<evidence type="ECO:0000259" key="1">
    <source>
        <dbReference type="Pfam" id="PF07299"/>
    </source>
</evidence>
<dbReference type="CDD" id="cd16342">
    <property type="entry name" value="FusC_FusB"/>
    <property type="match status" value="1"/>
</dbReference>
<dbReference type="RefSeq" id="WP_095370165.1">
    <property type="nucleotide sequence ID" value="NZ_CP022983.1"/>
</dbReference>
<dbReference type="Gene3D" id="1.20.1280.250">
    <property type="match status" value="1"/>
</dbReference>
<accession>A0A248TEQ2</accession>
<feature type="domain" description="Elongation factor G-binding protein C-terminal treble-clef zinc-finger" evidence="2">
    <location>
        <begin position="100"/>
        <end position="199"/>
    </location>
</feature>
<dbReference type="KEGG" id="bko:CKF48_04200"/>
<proteinExistence type="predicted"/>
<dbReference type="InterPro" id="IPR032330">
    <property type="entry name" value="EF-G-binding_C"/>
</dbReference>
<reference evidence="3 4" key="1">
    <citation type="submission" date="2017-08" db="EMBL/GenBank/DDBJ databases">
        <title>Complete Genome Sequence of Bacillus kochii Oregon-R-modENCODE STRAIN BDGP4, isolated from Drosophila melanogaster gut.</title>
        <authorList>
            <person name="Wan K.H."/>
            <person name="Yu C."/>
            <person name="Park S."/>
            <person name="Hammonds A.S."/>
            <person name="Booth B.W."/>
            <person name="Celniker S.E."/>
        </authorList>
    </citation>
    <scope>NUCLEOTIDE SEQUENCE [LARGE SCALE GENOMIC DNA]</scope>
    <source>
        <strain evidence="3 4">BDGP4</strain>
    </source>
</reference>
<keyword evidence="4" id="KW-1185">Reference proteome</keyword>
<organism evidence="3 4">
    <name type="scientific">Cytobacillus kochii</name>
    <dbReference type="NCBI Taxonomy" id="859143"/>
    <lineage>
        <taxon>Bacteria</taxon>
        <taxon>Bacillati</taxon>
        <taxon>Bacillota</taxon>
        <taxon>Bacilli</taxon>
        <taxon>Bacillales</taxon>
        <taxon>Bacillaceae</taxon>
        <taxon>Cytobacillus</taxon>
    </lineage>
</organism>
<dbReference type="InterPro" id="IPR010841">
    <property type="entry name" value="EF-G-binding_N"/>
</dbReference>
<evidence type="ECO:0008006" key="5">
    <source>
        <dbReference type="Google" id="ProtNLM"/>
    </source>
</evidence>
<sequence>MIAFMTNEQYNLVKKQVNKIINAKASVNDPTILKTVKTLAWEAVQQSLPDMAEEEASLLGQMQLVDDRLAADKFFYELKRYVIPFPALSETKLRKLFPKVKKLKFPLIDAEDYQTMTYLSWDEKGSQYRMIVAPYEQSYIGLRGTFQPSEQKGLCHICHRFTDIGMFIVETKGEVVGTFTKRGNTVCKDMKDCNHHVETLLHLSKFIRHIKGK</sequence>
<evidence type="ECO:0000259" key="2">
    <source>
        <dbReference type="Pfam" id="PF16571"/>
    </source>
</evidence>
<dbReference type="AlphaFoldDB" id="A0A248TEQ2"/>
<evidence type="ECO:0000313" key="4">
    <source>
        <dbReference type="Proteomes" id="UP000215137"/>
    </source>
</evidence>
<dbReference type="Proteomes" id="UP000215137">
    <property type="component" value="Chromosome"/>
</dbReference>
<dbReference type="InterPro" id="IPR038344">
    <property type="entry name" value="EF-G_N_sf"/>
</dbReference>
<dbReference type="Pfam" id="PF07299">
    <property type="entry name" value="EF-G-binding_N"/>
    <property type="match status" value="1"/>
</dbReference>
<dbReference type="Pfam" id="PF16571">
    <property type="entry name" value="FBP_C"/>
    <property type="match status" value="1"/>
</dbReference>
<name>A0A248TEQ2_9BACI</name>
<dbReference type="OrthoDB" id="1891078at2"/>
<gene>
    <name evidence="3" type="ORF">CKF48_04200</name>
</gene>
<protein>
    <recommendedName>
        <fullName evidence="5">Elongation factor G-binding protein</fullName>
    </recommendedName>
</protein>